<organism evidence="2 3">
    <name type="scientific">Aegilops tauschii subsp. strangulata</name>
    <name type="common">Goatgrass</name>
    <dbReference type="NCBI Taxonomy" id="200361"/>
    <lineage>
        <taxon>Eukaryota</taxon>
        <taxon>Viridiplantae</taxon>
        <taxon>Streptophyta</taxon>
        <taxon>Embryophyta</taxon>
        <taxon>Tracheophyta</taxon>
        <taxon>Spermatophyta</taxon>
        <taxon>Magnoliopsida</taxon>
        <taxon>Liliopsida</taxon>
        <taxon>Poales</taxon>
        <taxon>Poaceae</taxon>
        <taxon>BOP clade</taxon>
        <taxon>Pooideae</taxon>
        <taxon>Triticodae</taxon>
        <taxon>Triticeae</taxon>
        <taxon>Triticinae</taxon>
        <taxon>Aegilops</taxon>
    </lineage>
</organism>
<feature type="region of interest" description="Disordered" evidence="1">
    <location>
        <begin position="1"/>
        <end position="35"/>
    </location>
</feature>
<keyword evidence="3" id="KW-1185">Reference proteome</keyword>
<reference evidence="3" key="2">
    <citation type="journal article" date="2017" name="Nat. Plants">
        <title>The Aegilops tauschii genome reveals multiple impacts of transposons.</title>
        <authorList>
            <person name="Zhao G."/>
            <person name="Zou C."/>
            <person name="Li K."/>
            <person name="Wang K."/>
            <person name="Li T."/>
            <person name="Gao L."/>
            <person name="Zhang X."/>
            <person name="Wang H."/>
            <person name="Yang Z."/>
            <person name="Liu X."/>
            <person name="Jiang W."/>
            <person name="Mao L."/>
            <person name="Kong X."/>
            <person name="Jiao Y."/>
            <person name="Jia J."/>
        </authorList>
    </citation>
    <scope>NUCLEOTIDE SEQUENCE [LARGE SCALE GENOMIC DNA]</scope>
    <source>
        <strain evidence="3">cv. AL8/78</strain>
    </source>
</reference>
<evidence type="ECO:0000256" key="1">
    <source>
        <dbReference type="SAM" id="MobiDB-lite"/>
    </source>
</evidence>
<evidence type="ECO:0000313" key="2">
    <source>
        <dbReference type="EnsemblPlants" id="AET2Gv20547800.6"/>
    </source>
</evidence>
<dbReference type="Proteomes" id="UP000015105">
    <property type="component" value="Chromosome 2D"/>
</dbReference>
<name>A0A453BKV1_AEGTS</name>
<reference evidence="2" key="3">
    <citation type="journal article" date="2017" name="Nature">
        <title>Genome sequence of the progenitor of the wheat D genome Aegilops tauschii.</title>
        <authorList>
            <person name="Luo M.C."/>
            <person name="Gu Y.Q."/>
            <person name="Puiu D."/>
            <person name="Wang H."/>
            <person name="Twardziok S.O."/>
            <person name="Deal K.R."/>
            <person name="Huo N."/>
            <person name="Zhu T."/>
            <person name="Wang L."/>
            <person name="Wang Y."/>
            <person name="McGuire P.E."/>
            <person name="Liu S."/>
            <person name="Long H."/>
            <person name="Ramasamy R.K."/>
            <person name="Rodriguez J.C."/>
            <person name="Van S.L."/>
            <person name="Yuan L."/>
            <person name="Wang Z."/>
            <person name="Xia Z."/>
            <person name="Xiao L."/>
            <person name="Anderson O.D."/>
            <person name="Ouyang S."/>
            <person name="Liang Y."/>
            <person name="Zimin A.V."/>
            <person name="Pertea G."/>
            <person name="Qi P."/>
            <person name="Bennetzen J.L."/>
            <person name="Dai X."/>
            <person name="Dawson M.W."/>
            <person name="Muller H.G."/>
            <person name="Kugler K."/>
            <person name="Rivarola-Duarte L."/>
            <person name="Spannagl M."/>
            <person name="Mayer K.F.X."/>
            <person name="Lu F.H."/>
            <person name="Bevan M.W."/>
            <person name="Leroy P."/>
            <person name="Li P."/>
            <person name="You F.M."/>
            <person name="Sun Q."/>
            <person name="Liu Z."/>
            <person name="Lyons E."/>
            <person name="Wicker T."/>
            <person name="Salzberg S.L."/>
            <person name="Devos K.M."/>
            <person name="Dvorak J."/>
        </authorList>
    </citation>
    <scope>NUCLEOTIDE SEQUENCE [LARGE SCALE GENOMIC DNA]</scope>
    <source>
        <strain evidence="2">cv. AL8/78</strain>
    </source>
</reference>
<reference evidence="3" key="1">
    <citation type="journal article" date="2014" name="Science">
        <title>Ancient hybridizations among the ancestral genomes of bread wheat.</title>
        <authorList>
            <consortium name="International Wheat Genome Sequencing Consortium,"/>
            <person name="Marcussen T."/>
            <person name="Sandve S.R."/>
            <person name="Heier L."/>
            <person name="Spannagl M."/>
            <person name="Pfeifer M."/>
            <person name="Jakobsen K.S."/>
            <person name="Wulff B.B."/>
            <person name="Steuernagel B."/>
            <person name="Mayer K.F."/>
            <person name="Olsen O.A."/>
        </authorList>
    </citation>
    <scope>NUCLEOTIDE SEQUENCE [LARGE SCALE GENOMIC DNA]</scope>
    <source>
        <strain evidence="3">cv. AL8/78</strain>
    </source>
</reference>
<evidence type="ECO:0000313" key="3">
    <source>
        <dbReference type="Proteomes" id="UP000015105"/>
    </source>
</evidence>
<reference evidence="2" key="4">
    <citation type="submission" date="2019-03" db="UniProtKB">
        <authorList>
            <consortium name="EnsemblPlants"/>
        </authorList>
    </citation>
    <scope>IDENTIFICATION</scope>
</reference>
<dbReference type="Gramene" id="AET2Gv20547800.6">
    <property type="protein sequence ID" value="AET2Gv20547800.6"/>
    <property type="gene ID" value="AET2Gv20547800"/>
</dbReference>
<protein>
    <submittedName>
        <fullName evidence="2">Uncharacterized protein</fullName>
    </submittedName>
</protein>
<accession>A0A453BKV1</accession>
<proteinExistence type="predicted"/>
<sequence length="64" mass="6740">FIHPPAPSITSTNTQRYHHLLPLAPPSPPAASATTTSRALQSISLLLLHLSSCPNSTAALLLFP</sequence>
<dbReference type="AlphaFoldDB" id="A0A453BKV1"/>
<reference evidence="2" key="5">
    <citation type="journal article" date="2021" name="G3 (Bethesda)">
        <title>Aegilops tauschii genome assembly Aet v5.0 features greater sequence contiguity and improved annotation.</title>
        <authorList>
            <person name="Wang L."/>
            <person name="Zhu T."/>
            <person name="Rodriguez J.C."/>
            <person name="Deal K.R."/>
            <person name="Dubcovsky J."/>
            <person name="McGuire P.E."/>
            <person name="Lux T."/>
            <person name="Spannagl M."/>
            <person name="Mayer K.F.X."/>
            <person name="Baldrich P."/>
            <person name="Meyers B.C."/>
            <person name="Huo N."/>
            <person name="Gu Y.Q."/>
            <person name="Zhou H."/>
            <person name="Devos K.M."/>
            <person name="Bennetzen J.L."/>
            <person name="Unver T."/>
            <person name="Budak H."/>
            <person name="Gulick P.J."/>
            <person name="Galiba G."/>
            <person name="Kalapos B."/>
            <person name="Nelson D.R."/>
            <person name="Li P."/>
            <person name="You F.M."/>
            <person name="Luo M.C."/>
            <person name="Dvorak J."/>
        </authorList>
    </citation>
    <scope>NUCLEOTIDE SEQUENCE [LARGE SCALE GENOMIC DNA]</scope>
    <source>
        <strain evidence="2">cv. AL8/78</strain>
    </source>
</reference>
<dbReference type="EnsemblPlants" id="AET2Gv20547800.6">
    <property type="protein sequence ID" value="AET2Gv20547800.6"/>
    <property type="gene ID" value="AET2Gv20547800"/>
</dbReference>